<dbReference type="InterPro" id="IPR002889">
    <property type="entry name" value="WSC_carb-bd"/>
</dbReference>
<keyword evidence="1" id="KW-0732">Signal</keyword>
<feature type="signal peptide" evidence="1">
    <location>
        <begin position="1"/>
        <end position="21"/>
    </location>
</feature>
<dbReference type="PROSITE" id="PS51212">
    <property type="entry name" value="WSC"/>
    <property type="match status" value="3"/>
</dbReference>
<dbReference type="InterPro" id="IPR018535">
    <property type="entry name" value="DUF1996"/>
</dbReference>
<evidence type="ECO:0000313" key="3">
    <source>
        <dbReference type="EMBL" id="KAF2171118.1"/>
    </source>
</evidence>
<dbReference type="SMART" id="SM00321">
    <property type="entry name" value="WSC"/>
    <property type="match status" value="3"/>
</dbReference>
<dbReference type="EMBL" id="ML993584">
    <property type="protein sequence ID" value="KAF2171118.1"/>
    <property type="molecule type" value="Genomic_DNA"/>
</dbReference>
<sequence length="724" mass="78147">MRTVSPTLTALALLYARNVGAFWRMNCGIIQRGRIDPLVSPGAIAAHVHTIVGGSNIGINATYETLFASECTSCEIRDDKSAYWTPELYYQYPNGSFFEVPHYGAVAYYLGRGPNVAETVPFPPNLNILSGSAAARSYDSQTYTWGNADYPGRPVADRVSFNCLHAGGPLPEQPYMFRTDCAYGLRAQIHFQSCWNGRDLYKADNSHVAYQSAIDNGICPPTHPVQIPHLFLETLYAVADVPDQSEDGQFVFSQGDPTGYGFHGDFQNGWDMEVLANATIDCLATDNFGQISACPILQKSQTNGYSYNCPERPPQIGEVVTGLLDKLPGCINITYGPEMAPAASMNCPPSAPKPSVTATMDSSPLPTNTVAPGSSYGLDSFQKYVGCYNDSAGGIRALNSIFTSNYSAMTVEYCQSWCEERGYRLSGVEYAQECHCDNAINPTSIGGSDQCSWNCGGTMVLGGAQDICGGLDYISIYNNTDPDFVAFGSNENSAGNLSPPRELSPFADNYLGCATDNYNGGGRALTGPNVDWFNMTTQVCADYCASQSISGYQYYGLEFRTQCWCGNTIAGNNFITDATTTPSNSTCNTRCTAAGDQLCGGPNAISLYKNTAYRPPRIKPSVGKYVTKGCLTDPNNGNGRALQGTAMTNKTLSADSCVKFCLGNRFHYAGMEYGRECYCGNDIAYESGSQVVECDTTRMTLCEGNLLQYCGGGSLLSLYYSATL</sequence>
<dbReference type="GeneID" id="54569176"/>
<dbReference type="PANTHER" id="PTHR43662">
    <property type="match status" value="1"/>
</dbReference>
<feature type="chain" id="PRO_5025486737" description="WSC domain-containing protein" evidence="1">
    <location>
        <begin position="22"/>
        <end position="724"/>
    </location>
</feature>
<proteinExistence type="predicted"/>
<dbReference type="Pfam" id="PF09362">
    <property type="entry name" value="DUF1996"/>
    <property type="match status" value="1"/>
</dbReference>
<reference evidence="3" key="1">
    <citation type="journal article" date="2020" name="Stud. Mycol.">
        <title>101 Dothideomycetes genomes: a test case for predicting lifestyles and emergence of pathogens.</title>
        <authorList>
            <person name="Haridas S."/>
            <person name="Albert R."/>
            <person name="Binder M."/>
            <person name="Bloem J."/>
            <person name="Labutti K."/>
            <person name="Salamov A."/>
            <person name="Andreopoulos B."/>
            <person name="Baker S."/>
            <person name="Barry K."/>
            <person name="Bills G."/>
            <person name="Bluhm B."/>
            <person name="Cannon C."/>
            <person name="Castanera R."/>
            <person name="Culley D."/>
            <person name="Daum C."/>
            <person name="Ezra D."/>
            <person name="Gonzalez J."/>
            <person name="Henrissat B."/>
            <person name="Kuo A."/>
            <person name="Liang C."/>
            <person name="Lipzen A."/>
            <person name="Lutzoni F."/>
            <person name="Magnuson J."/>
            <person name="Mondo S."/>
            <person name="Nolan M."/>
            <person name="Ohm R."/>
            <person name="Pangilinan J."/>
            <person name="Park H.-J."/>
            <person name="Ramirez L."/>
            <person name="Alfaro M."/>
            <person name="Sun H."/>
            <person name="Tritt A."/>
            <person name="Yoshinaga Y."/>
            <person name="Zwiers L.-H."/>
            <person name="Turgeon B."/>
            <person name="Goodwin S."/>
            <person name="Spatafora J."/>
            <person name="Crous P."/>
            <person name="Grigoriev I."/>
        </authorList>
    </citation>
    <scope>NUCLEOTIDE SEQUENCE</scope>
    <source>
        <strain evidence="3">ATCC 36951</strain>
    </source>
</reference>
<feature type="domain" description="WSC" evidence="2">
    <location>
        <begin position="381"/>
        <end position="480"/>
    </location>
</feature>
<dbReference type="OrthoDB" id="74764at2759"/>
<name>A0A6A6CY62_ZASCE</name>
<dbReference type="RefSeq" id="XP_033672007.1">
    <property type="nucleotide sequence ID" value="XM_033815904.1"/>
</dbReference>
<keyword evidence="4" id="KW-1185">Reference proteome</keyword>
<dbReference type="PANTHER" id="PTHR43662:SF3">
    <property type="entry name" value="DOMAIN PROTEIN, PUTATIVE (AFU_ORTHOLOGUE AFUA_6G11970)-RELATED"/>
    <property type="match status" value="1"/>
</dbReference>
<protein>
    <recommendedName>
        <fullName evidence="2">WSC domain-containing protein</fullName>
    </recommendedName>
</protein>
<gene>
    <name evidence="3" type="ORF">M409DRAFT_64072</name>
</gene>
<evidence type="ECO:0000313" key="4">
    <source>
        <dbReference type="Proteomes" id="UP000799537"/>
    </source>
</evidence>
<accession>A0A6A6CY62</accession>
<dbReference type="Pfam" id="PF01822">
    <property type="entry name" value="WSC"/>
    <property type="match status" value="3"/>
</dbReference>
<dbReference type="AlphaFoldDB" id="A0A6A6CY62"/>
<organism evidence="3 4">
    <name type="scientific">Zasmidium cellare ATCC 36951</name>
    <dbReference type="NCBI Taxonomy" id="1080233"/>
    <lineage>
        <taxon>Eukaryota</taxon>
        <taxon>Fungi</taxon>
        <taxon>Dikarya</taxon>
        <taxon>Ascomycota</taxon>
        <taxon>Pezizomycotina</taxon>
        <taxon>Dothideomycetes</taxon>
        <taxon>Dothideomycetidae</taxon>
        <taxon>Mycosphaerellales</taxon>
        <taxon>Mycosphaerellaceae</taxon>
        <taxon>Zasmidium</taxon>
    </lineage>
</organism>
<feature type="domain" description="WSC" evidence="2">
    <location>
        <begin position="507"/>
        <end position="611"/>
    </location>
</feature>
<evidence type="ECO:0000259" key="2">
    <source>
        <dbReference type="PROSITE" id="PS51212"/>
    </source>
</evidence>
<feature type="domain" description="WSC" evidence="2">
    <location>
        <begin position="624"/>
        <end position="722"/>
    </location>
</feature>
<dbReference type="Proteomes" id="UP000799537">
    <property type="component" value="Unassembled WGS sequence"/>
</dbReference>
<evidence type="ECO:0000256" key="1">
    <source>
        <dbReference type="SAM" id="SignalP"/>
    </source>
</evidence>